<evidence type="ECO:0000313" key="4">
    <source>
        <dbReference type="Proteomes" id="UP001530293"/>
    </source>
</evidence>
<accession>A0ABD3MG96</accession>
<feature type="compositionally biased region" description="Low complexity" evidence="1">
    <location>
        <begin position="146"/>
        <end position="159"/>
    </location>
</feature>
<sequence length="1182" mass="127335">MVSCHQIVDLEAVSTPIEENVSSSTKEGEQRQQIIMLSTSRLTKGMGAMAILLVFIIIVTAVFAMVASLKNPGMTTNGMEVVDHGIDGNSYPTTHLEHEVYYGSNTPHTISAPSISIHSNLDDGTTANSLSHRSLPTTAGPPPPAAISTTTTTHHFPTANSTSFMTARRHLVSEETKQQQLSFRRGDLAVAVPGLGIKICTGMQVRVLAKAGQQAPLANGSTSKHNFHSMPDGAAVLPTNNGYVYVSNSEMKSNRGGVYGLYFSNDGKILDYQPLLSGSTRNCGGGRTPWNTWISCEEYGNGQCWQIDPSNRNPPQITKLGGTKGGNYESVAVDNRNKYQPIFFISEDAEFGALRRYTPPLSDSKTIANWDTLHRAGGTTEYLLFLNNTHFTWTTNEQEGRNSQYQNYPNVEGIDFHTGYLYFVSKKLFQMFVLNLDNGTYTTISTKFGGFQHSPDQIIRNGGGDKYIYLTEDGGNTVGVYSICRQTGQRYAIFEAYNGRYKNDETTGLTFSPDGSKLYAAFQDCGCNNSESGIDPNCGCLLEFSRKDGISFDGSTLIRHHSMIASINKNINEDLEVEAAPDAARRSTSSSSSSNSSNKMNMTKAVVTAFVLCVACIATAVVVVAAASRSGSTGRRRRASRSAIVVNESTSTNQRLLWENVTSFLIVEPLVEEELENATAVANATTTNPPAIDEAAVASATAASAVVDAITAVATAEPTSSIIVSEVSIMATTSSPSSRPTTKSPTAQPSTAKPITKQPTSKPSTKMPTKKPVTPTRQPTPLPTLAPTIIKPFIRGDLAITVASLGIKICTGMSVKLIAKSGQKVTYANGSTSSINFHKVPDGAGIIPVASTGGYVYVSNSEGGSGSGGVYGIYFDSAGKVTNYVKYLGGTTWNCGGGKTPWDTWVSCEEHSLGQCWQIDPNPSNMKATKTLVGGAGGYYESFAVDNRIPTKPVVFVTEDASNGALRKYTPPASSTSAGGNFNALHTSGGTYEYLVFLNSTHFKWSTSLSEGRTSQQKYYPYSEGIDFHNGFLYFVSKTLYKMFVLNLDTKTYTTMSTQFGSLGTGGGAFNHQPDQIVRNGGDYLYLTEDGGISPGIYALHKPTGAKYAIVQGYSSALQYDETAGLAFSPDGRKMYTAFQDCGCLLEFSRDDGKSFDGDTLDVKFHSPTQVFRRGLKDMEQR</sequence>
<dbReference type="SUPFAM" id="SSF63829">
    <property type="entry name" value="Calcium-dependent phosphotriesterase"/>
    <property type="match status" value="1"/>
</dbReference>
<gene>
    <name evidence="3" type="ORF">ACHAWU_009635</name>
</gene>
<comment type="caution">
    <text evidence="3">The sequence shown here is derived from an EMBL/GenBank/DDBJ whole genome shotgun (WGS) entry which is preliminary data.</text>
</comment>
<dbReference type="InterPro" id="IPR008557">
    <property type="entry name" value="PhoX"/>
</dbReference>
<dbReference type="PANTHER" id="PTHR35399:SF2">
    <property type="entry name" value="DUF839 DOMAIN-CONTAINING PROTEIN"/>
    <property type="match status" value="1"/>
</dbReference>
<keyword evidence="2" id="KW-1133">Transmembrane helix</keyword>
<feature type="compositionally biased region" description="Low complexity" evidence="1">
    <location>
        <begin position="732"/>
        <end position="746"/>
    </location>
</feature>
<dbReference type="Proteomes" id="UP001530293">
    <property type="component" value="Unassembled WGS sequence"/>
</dbReference>
<dbReference type="SUPFAM" id="SSF63825">
    <property type="entry name" value="YWTD domain"/>
    <property type="match status" value="1"/>
</dbReference>
<keyword evidence="2" id="KW-0472">Membrane</keyword>
<keyword evidence="4" id="KW-1185">Reference proteome</keyword>
<protein>
    <submittedName>
        <fullName evidence="3">Uncharacterized protein</fullName>
    </submittedName>
</protein>
<dbReference type="AlphaFoldDB" id="A0ABD3MG96"/>
<feature type="transmembrane region" description="Helical" evidence="2">
    <location>
        <begin position="46"/>
        <end position="69"/>
    </location>
</feature>
<evidence type="ECO:0000256" key="1">
    <source>
        <dbReference type="SAM" id="MobiDB-lite"/>
    </source>
</evidence>
<evidence type="ECO:0000313" key="3">
    <source>
        <dbReference type="EMBL" id="KAL3760956.1"/>
    </source>
</evidence>
<feature type="region of interest" description="Disordered" evidence="1">
    <location>
        <begin position="121"/>
        <end position="159"/>
    </location>
</feature>
<name>A0ABD3MG96_9STRA</name>
<proteinExistence type="predicted"/>
<dbReference type="EMBL" id="JALLBG020000168">
    <property type="protein sequence ID" value="KAL3760956.1"/>
    <property type="molecule type" value="Genomic_DNA"/>
</dbReference>
<evidence type="ECO:0000256" key="2">
    <source>
        <dbReference type="SAM" id="Phobius"/>
    </source>
</evidence>
<feature type="compositionally biased region" description="Low complexity" evidence="1">
    <location>
        <begin position="753"/>
        <end position="777"/>
    </location>
</feature>
<feature type="compositionally biased region" description="Low complexity" evidence="1">
    <location>
        <begin position="587"/>
        <end position="598"/>
    </location>
</feature>
<dbReference type="PANTHER" id="PTHR35399">
    <property type="entry name" value="SLR8030 PROTEIN"/>
    <property type="match status" value="1"/>
</dbReference>
<organism evidence="3 4">
    <name type="scientific">Discostella pseudostelligera</name>
    <dbReference type="NCBI Taxonomy" id="259834"/>
    <lineage>
        <taxon>Eukaryota</taxon>
        <taxon>Sar</taxon>
        <taxon>Stramenopiles</taxon>
        <taxon>Ochrophyta</taxon>
        <taxon>Bacillariophyta</taxon>
        <taxon>Coscinodiscophyceae</taxon>
        <taxon>Thalassiosirophycidae</taxon>
        <taxon>Stephanodiscales</taxon>
        <taxon>Stephanodiscaceae</taxon>
        <taxon>Discostella</taxon>
    </lineage>
</organism>
<dbReference type="Pfam" id="PF05787">
    <property type="entry name" value="PhoX"/>
    <property type="match status" value="2"/>
</dbReference>
<keyword evidence="2" id="KW-0812">Transmembrane</keyword>
<reference evidence="3 4" key="1">
    <citation type="submission" date="2024-10" db="EMBL/GenBank/DDBJ databases">
        <title>Updated reference genomes for cyclostephanoid diatoms.</title>
        <authorList>
            <person name="Roberts W.R."/>
            <person name="Alverson A.J."/>
        </authorList>
    </citation>
    <scope>NUCLEOTIDE SEQUENCE [LARGE SCALE GENOMIC DNA]</scope>
    <source>
        <strain evidence="3 4">AJA232-27</strain>
    </source>
</reference>
<feature type="compositionally biased region" description="Polar residues" evidence="1">
    <location>
        <begin position="121"/>
        <end position="135"/>
    </location>
</feature>
<feature type="region of interest" description="Disordered" evidence="1">
    <location>
        <begin position="731"/>
        <end position="784"/>
    </location>
</feature>
<feature type="region of interest" description="Disordered" evidence="1">
    <location>
        <begin position="578"/>
        <end position="598"/>
    </location>
</feature>
<feature type="transmembrane region" description="Helical" evidence="2">
    <location>
        <begin position="605"/>
        <end position="628"/>
    </location>
</feature>